<evidence type="ECO:0000313" key="12">
    <source>
        <dbReference type="Proteomes" id="UP001165427"/>
    </source>
</evidence>
<evidence type="ECO:0000256" key="5">
    <source>
        <dbReference type="ARBA" id="ARBA00013432"/>
    </source>
</evidence>
<keyword evidence="12" id="KW-1185">Reference proteome</keyword>
<dbReference type="InterPro" id="IPR041728">
    <property type="entry name" value="GPAT/DHAPAT_LPLAT"/>
</dbReference>
<keyword evidence="8 11" id="KW-0012">Acyltransferase</keyword>
<dbReference type="SUPFAM" id="SSF69593">
    <property type="entry name" value="Glycerol-3-phosphate (1)-acyltransferase"/>
    <property type="match status" value="1"/>
</dbReference>
<dbReference type="SMART" id="SM00563">
    <property type="entry name" value="PlsC"/>
    <property type="match status" value="1"/>
</dbReference>
<organism evidence="11 12">
    <name type="scientific">Desulfatitalea alkaliphila</name>
    <dbReference type="NCBI Taxonomy" id="2929485"/>
    <lineage>
        <taxon>Bacteria</taxon>
        <taxon>Pseudomonadati</taxon>
        <taxon>Thermodesulfobacteriota</taxon>
        <taxon>Desulfobacteria</taxon>
        <taxon>Desulfobacterales</taxon>
        <taxon>Desulfosarcinaceae</taxon>
        <taxon>Desulfatitalea</taxon>
    </lineage>
</organism>
<gene>
    <name evidence="11" type="ORF">MRX98_09545</name>
</gene>
<comment type="catalytic activity">
    <reaction evidence="9">
        <text>sn-glycerol 3-phosphate + an acyl-CoA = a 1-acyl-sn-glycero-3-phosphate + CoA</text>
        <dbReference type="Rhea" id="RHEA:15325"/>
        <dbReference type="ChEBI" id="CHEBI:57287"/>
        <dbReference type="ChEBI" id="CHEBI:57597"/>
        <dbReference type="ChEBI" id="CHEBI:57970"/>
        <dbReference type="ChEBI" id="CHEBI:58342"/>
        <dbReference type="EC" id="2.3.1.15"/>
    </reaction>
</comment>
<dbReference type="RefSeq" id="WP_246906356.1">
    <property type="nucleotide sequence ID" value="NZ_JALJRB010000008.1"/>
</dbReference>
<evidence type="ECO:0000256" key="7">
    <source>
        <dbReference type="ARBA" id="ARBA00023136"/>
    </source>
</evidence>
<dbReference type="GO" id="GO:0006629">
    <property type="term" value="P:lipid metabolic process"/>
    <property type="evidence" value="ECO:0007669"/>
    <property type="project" value="InterPro"/>
</dbReference>
<protein>
    <recommendedName>
        <fullName evidence="5">Glycerol-3-phosphate acyltransferase</fullName>
        <ecNumber evidence="4">2.3.1.15</ecNumber>
    </recommendedName>
</protein>
<comment type="caution">
    <text evidence="11">The sequence shown here is derived from an EMBL/GenBank/DDBJ whole genome shotgun (WGS) entry which is preliminary data.</text>
</comment>
<comment type="pathway">
    <text evidence="2">Phospholipid metabolism; CDP-diacylglycerol biosynthesis; CDP-diacylglycerol from sn-glycerol 3-phosphate: step 1/3.</text>
</comment>
<evidence type="ECO:0000256" key="9">
    <source>
        <dbReference type="ARBA" id="ARBA00048427"/>
    </source>
</evidence>
<keyword evidence="6" id="KW-0808">Transferase</keyword>
<evidence type="ECO:0000256" key="6">
    <source>
        <dbReference type="ARBA" id="ARBA00022679"/>
    </source>
</evidence>
<dbReference type="InterPro" id="IPR022284">
    <property type="entry name" value="GPAT/DHAPAT"/>
</dbReference>
<keyword evidence="7" id="KW-0472">Membrane</keyword>
<dbReference type="Pfam" id="PF19277">
    <property type="entry name" value="GPAT_C"/>
    <property type="match status" value="1"/>
</dbReference>
<dbReference type="AlphaFoldDB" id="A0AA41R8G2"/>
<dbReference type="PANTHER" id="PTHR12563:SF17">
    <property type="entry name" value="DIHYDROXYACETONE PHOSPHATE ACYLTRANSFERASE"/>
    <property type="match status" value="1"/>
</dbReference>
<evidence type="ECO:0000256" key="4">
    <source>
        <dbReference type="ARBA" id="ARBA00013113"/>
    </source>
</evidence>
<evidence type="ECO:0000259" key="10">
    <source>
        <dbReference type="SMART" id="SM00563"/>
    </source>
</evidence>
<dbReference type="Proteomes" id="UP001165427">
    <property type="component" value="Unassembled WGS sequence"/>
</dbReference>
<dbReference type="GO" id="GO:0012505">
    <property type="term" value="C:endomembrane system"/>
    <property type="evidence" value="ECO:0007669"/>
    <property type="project" value="UniProtKB-SubCell"/>
</dbReference>
<evidence type="ECO:0000256" key="3">
    <source>
        <dbReference type="ARBA" id="ARBA00007937"/>
    </source>
</evidence>
<sequence length="878" mass="101865">MPETNIQPAAPWRQKLHRFFMGLLKGTHQYYLFHLPPRNGLLPLMFKWFFRGITIDQQHLNILKSLPPDAVVVYTIKYRSYFEYLFYHTRYREEKVPVPELGFGLRPWLVQPVSRVLRCFLAHLHWLATRRQWLDPYTSGYWRQMLLDGRAAILPLVEKHGFYRRFVKAQADPLRFLIELQRTIDRPIHIVPHLMFFSKLPESATPRLRDVIFGTEQRPGMLRRTLTLFRQPGKVFAEISQPLDLRLFLNSSAGSEESPEYQALLLRRRLLQQHNRHRQSITGPVVKSHEEFKESILSGQRLREFMTQYSDGRNQPLREVRKQADSYLDEIAAKYNPTFINFACIPVNWLLNTMYDGIVLDKEGLQRAKTMSRKGPLILIPCHKSHMDYIILSYMLYRNNMPAPHIAAGKNLSFWPMGPIFRAGGAFFIRRTFSGAAVYSRIFAEYIHKLLEDGFNIELFIEGGRSRTGKLLMPKLGFLTLLLNAFKAGASEDMIFVPIFIGYDQVVEESAYLQELTGGSKEPESLSKVLQARRFLKRRYGKIYINFHEPISLRELLETNDLELPTMNSKDQNALCRNLGWRVINAIDKVSVVTPHALVASAALNCATPRFSADELMQIVALYTDILFAQKVKLTDTLMLDPPRACAQALENYVQRKIIEAAPVDKAAPPETTQYILPPHKRLQLEYYKNNCIAHFVPAAFTAAAILEKDAFQFSAADLQERYRFLQNFFKYEFAFDLDVSEDRFMRKTIKAFIDEAMLIPHQTLPDTYQITAAGFRKLKSFARFLLTYFESYWVVLTFFKQTPRGDSNGKDRMKKIQALGKSMLRNHELVLSESLSAINYDNAISFFTTNGVRGAENSDKIESFEQTIRRFLYLIKQ</sequence>
<comment type="subcellular location">
    <subcellularLocation>
        <location evidence="1">Endomembrane system</location>
        <topology evidence="1">Peripheral membrane protein</topology>
    </subcellularLocation>
</comment>
<feature type="domain" description="Phospholipid/glycerol acyltransferase" evidence="10">
    <location>
        <begin position="377"/>
        <end position="504"/>
    </location>
</feature>
<reference evidence="11" key="1">
    <citation type="submission" date="2022-04" db="EMBL/GenBank/DDBJ databases">
        <title>Desulfatitalea alkaliphila sp. nov., a novel anaerobic sulfate-reducing bacterium isolated from terrestrial mud volcano, Taman Peninsula, Russia.</title>
        <authorList>
            <person name="Khomyakova M.A."/>
            <person name="Merkel A.Y."/>
            <person name="Slobodkin A.I."/>
        </authorList>
    </citation>
    <scope>NUCLEOTIDE SEQUENCE</scope>
    <source>
        <strain evidence="11">M08but</strain>
    </source>
</reference>
<dbReference type="Pfam" id="PF01553">
    <property type="entry name" value="Acyltransferase"/>
    <property type="match status" value="1"/>
</dbReference>
<dbReference type="EC" id="2.3.1.15" evidence="4"/>
<dbReference type="CDD" id="cd07993">
    <property type="entry name" value="LPLAT_DHAPAT-like"/>
    <property type="match status" value="1"/>
</dbReference>
<evidence type="ECO:0000256" key="1">
    <source>
        <dbReference type="ARBA" id="ARBA00004184"/>
    </source>
</evidence>
<dbReference type="InterPro" id="IPR045520">
    <property type="entry name" value="GPAT/DHAPAT_C"/>
</dbReference>
<comment type="similarity">
    <text evidence="3">Belongs to the GPAT/DAPAT family.</text>
</comment>
<evidence type="ECO:0000313" key="11">
    <source>
        <dbReference type="EMBL" id="MCJ8500813.1"/>
    </source>
</evidence>
<name>A0AA41R8G2_9BACT</name>
<dbReference type="PANTHER" id="PTHR12563">
    <property type="entry name" value="GLYCEROL-3-PHOSPHATE ACYLTRANSFERASE"/>
    <property type="match status" value="1"/>
</dbReference>
<evidence type="ECO:0000256" key="8">
    <source>
        <dbReference type="ARBA" id="ARBA00023315"/>
    </source>
</evidence>
<accession>A0AA41R8G2</accession>
<dbReference type="EMBL" id="JALJRB010000008">
    <property type="protein sequence ID" value="MCJ8500813.1"/>
    <property type="molecule type" value="Genomic_DNA"/>
</dbReference>
<proteinExistence type="inferred from homology"/>
<evidence type="ECO:0000256" key="2">
    <source>
        <dbReference type="ARBA" id="ARBA00004765"/>
    </source>
</evidence>
<dbReference type="GO" id="GO:0004366">
    <property type="term" value="F:glycerol-3-phosphate O-acyltransferase activity"/>
    <property type="evidence" value="ECO:0007669"/>
    <property type="project" value="UniProtKB-EC"/>
</dbReference>
<dbReference type="InterPro" id="IPR002123">
    <property type="entry name" value="Plipid/glycerol_acylTrfase"/>
</dbReference>